<dbReference type="Gene3D" id="1.10.1660.10">
    <property type="match status" value="1"/>
</dbReference>
<dbReference type="PRINTS" id="PR00040">
    <property type="entry name" value="HTHMERR"/>
</dbReference>
<dbReference type="PROSITE" id="PS50937">
    <property type="entry name" value="HTH_MERR_2"/>
    <property type="match status" value="1"/>
</dbReference>
<gene>
    <name evidence="5" type="ORF">ACFFF7_15985</name>
</gene>
<dbReference type="InterPro" id="IPR047057">
    <property type="entry name" value="MerR_fam"/>
</dbReference>
<dbReference type="PROSITE" id="PS00552">
    <property type="entry name" value="HTH_MERR_1"/>
    <property type="match status" value="1"/>
</dbReference>
<feature type="domain" description="HTH merR-type" evidence="4">
    <location>
        <begin position="11"/>
        <end position="75"/>
    </location>
</feature>
<evidence type="ECO:0000256" key="2">
    <source>
        <dbReference type="ARBA" id="ARBA00023125"/>
    </source>
</evidence>
<dbReference type="EMBL" id="JBHLTL010000011">
    <property type="protein sequence ID" value="MFC0590905.1"/>
    <property type="molecule type" value="Genomic_DNA"/>
</dbReference>
<dbReference type="SUPFAM" id="SSF46955">
    <property type="entry name" value="Putative DNA-binding domain"/>
    <property type="match status" value="1"/>
</dbReference>
<sequence length="142" mass="15844">MAHQTGLRRAQLAKLTGCNLETIRYYEKVGLLPPPPRSANGYRVYSPDLVQRLQFILRARDMGFAMEETRSLLSLTDSGTQTCAEVKLKTEAHLADVRQRISNLRRIEALLSQTASQCSGDNVPECAILDILRPEEGYATGH</sequence>
<dbReference type="Proteomes" id="UP001589943">
    <property type="component" value="Unassembled WGS sequence"/>
</dbReference>
<dbReference type="Pfam" id="PF00376">
    <property type="entry name" value="MerR"/>
    <property type="match status" value="1"/>
</dbReference>
<dbReference type="PANTHER" id="PTHR30204">
    <property type="entry name" value="REDOX-CYCLING DRUG-SENSING TRANSCRIPTIONAL ACTIVATOR SOXR"/>
    <property type="match status" value="1"/>
</dbReference>
<dbReference type="SMART" id="SM00422">
    <property type="entry name" value="HTH_MERR"/>
    <property type="match status" value="1"/>
</dbReference>
<evidence type="ECO:0000259" key="4">
    <source>
        <dbReference type="PROSITE" id="PS50937"/>
    </source>
</evidence>
<keyword evidence="1" id="KW-0805">Transcription regulation</keyword>
<evidence type="ECO:0000313" key="5">
    <source>
        <dbReference type="EMBL" id="MFC0590905.1"/>
    </source>
</evidence>
<protein>
    <submittedName>
        <fullName evidence="5">Helix-turn-helix domain-containing protein</fullName>
    </submittedName>
</protein>
<name>A0ABV6PM43_9SPHN</name>
<dbReference type="RefSeq" id="WP_379482330.1">
    <property type="nucleotide sequence ID" value="NZ_JBHLTL010000011.1"/>
</dbReference>
<evidence type="ECO:0000313" key="6">
    <source>
        <dbReference type="Proteomes" id="UP001589943"/>
    </source>
</evidence>
<evidence type="ECO:0000256" key="3">
    <source>
        <dbReference type="ARBA" id="ARBA00023163"/>
    </source>
</evidence>
<reference evidence="5 6" key="1">
    <citation type="submission" date="2024-09" db="EMBL/GenBank/DDBJ databases">
        <authorList>
            <person name="Sun Q."/>
            <person name="Mori K."/>
        </authorList>
    </citation>
    <scope>NUCLEOTIDE SEQUENCE [LARGE SCALE GENOMIC DNA]</scope>
    <source>
        <strain evidence="5 6">NCAIM B.02537</strain>
    </source>
</reference>
<keyword evidence="6" id="KW-1185">Reference proteome</keyword>
<dbReference type="PANTHER" id="PTHR30204:SF92">
    <property type="entry name" value="HTH-TYPE TRANSCRIPTIONAL REGULATOR ZNTR"/>
    <property type="match status" value="1"/>
</dbReference>
<organism evidence="5 6">
    <name type="scientific">Novosphingobium aquiterrae</name>
    <dbReference type="NCBI Taxonomy" id="624388"/>
    <lineage>
        <taxon>Bacteria</taxon>
        <taxon>Pseudomonadati</taxon>
        <taxon>Pseudomonadota</taxon>
        <taxon>Alphaproteobacteria</taxon>
        <taxon>Sphingomonadales</taxon>
        <taxon>Sphingomonadaceae</taxon>
        <taxon>Novosphingobium</taxon>
    </lineage>
</organism>
<keyword evidence="3" id="KW-0804">Transcription</keyword>
<dbReference type="InterPro" id="IPR000551">
    <property type="entry name" value="MerR-type_HTH_dom"/>
</dbReference>
<evidence type="ECO:0000256" key="1">
    <source>
        <dbReference type="ARBA" id="ARBA00023015"/>
    </source>
</evidence>
<dbReference type="Pfam" id="PF09278">
    <property type="entry name" value="MerR-DNA-bind"/>
    <property type="match status" value="1"/>
</dbReference>
<dbReference type="CDD" id="cd04785">
    <property type="entry name" value="HTH_CadR-PbrR-like"/>
    <property type="match status" value="1"/>
</dbReference>
<accession>A0ABV6PM43</accession>
<dbReference type="InterPro" id="IPR015358">
    <property type="entry name" value="Tscrpt_reg_MerR_DNA-bd"/>
</dbReference>
<keyword evidence="2" id="KW-0238">DNA-binding</keyword>
<proteinExistence type="predicted"/>
<comment type="caution">
    <text evidence="5">The sequence shown here is derived from an EMBL/GenBank/DDBJ whole genome shotgun (WGS) entry which is preliminary data.</text>
</comment>
<dbReference type="InterPro" id="IPR009061">
    <property type="entry name" value="DNA-bd_dom_put_sf"/>
</dbReference>